<dbReference type="InterPro" id="IPR026091">
    <property type="entry name" value="HPS4"/>
</dbReference>
<comment type="caution">
    <text evidence="3">The sequence shown here is derived from an EMBL/GenBank/DDBJ whole genome shotgun (WGS) entry which is preliminary data.</text>
</comment>
<dbReference type="GO" id="GO:0005765">
    <property type="term" value="C:lysosomal membrane"/>
    <property type="evidence" value="ECO:0007669"/>
    <property type="project" value="TreeGrafter"/>
</dbReference>
<proteinExistence type="predicted"/>
<evidence type="ECO:0000256" key="1">
    <source>
        <dbReference type="SAM" id="MobiDB-lite"/>
    </source>
</evidence>
<dbReference type="EMBL" id="CAJNOL010000814">
    <property type="protein sequence ID" value="CAF1207518.1"/>
    <property type="molecule type" value="Genomic_DNA"/>
</dbReference>
<reference evidence="3" key="1">
    <citation type="submission" date="2021-02" db="EMBL/GenBank/DDBJ databases">
        <authorList>
            <person name="Nowell W R."/>
        </authorList>
    </citation>
    <scope>NUCLEOTIDE SEQUENCE</scope>
</reference>
<feature type="region of interest" description="Disordered" evidence="1">
    <location>
        <begin position="557"/>
        <end position="579"/>
    </location>
</feature>
<dbReference type="GO" id="GO:0031085">
    <property type="term" value="C:BLOC-3 complex"/>
    <property type="evidence" value="ECO:0007669"/>
    <property type="project" value="TreeGrafter"/>
</dbReference>
<gene>
    <name evidence="3" type="ORF">JXQ802_LOCUS24761</name>
    <name evidence="2" type="ORF">PYM288_LOCUS2044</name>
</gene>
<feature type="region of interest" description="Disordered" evidence="1">
    <location>
        <begin position="126"/>
        <end position="152"/>
    </location>
</feature>
<dbReference type="EMBL" id="CAJNOH010000013">
    <property type="protein sequence ID" value="CAF0750251.1"/>
    <property type="molecule type" value="Genomic_DNA"/>
</dbReference>
<sequence>MKTYLNRSRFNSSRYSSFMNNNSRYLNENIQPSNYSNLPTIESRYPIYNNYQTPNQKLEELKQKGITIQLLTLQSPLEVQMNGFERGIIPAGVKVHLIKSHQGSYIRTPDGKFFAIRQSTSTEIMNPKSMPVALPPPPPPLPPPPPPSTSSYGLLDELLLDSSSLPSTNLSSSSLTDNLNDEIDLLFDDLNVTLPPSSSTFENINLWDNDCFQQNNFDLDLFLNQSNISVSSNNINNNNNNNNNNNRSKDDIDLFPESIIYFYPAKEDLMRQKLVDCGEIIGLIQYFKYDLFSSIPKEFNFKKSFVICQHYGRHCAFLVLSKDRFISDEANIHLNHILQLFNMLYGTFNHIQSTYPDIHQIRMYLKQTLTPITEYIFNENRSIKNLFSTIDYAPLKQNNRQCLFNIKHLLNHLQSKYEIKDGLFAYEKRILYSTLDSDTTFYLQVILNLEHNLSANEIYIPLEPETKLKNGVSLIRIYIRRPLSMQPILNTINVKTKQDTNLQIPSEPINIIMPLLLEKNETSSLNIHLNSTYDSVSSGIQRQFDLVIQKDLSDSLGETTSFDTDRPRGGSSPNKSKINGIIPSVNNKESTSMKQFSKDEFNSIFSSKSQNELLSDIERLLDINNRCYYKTPSSDHACMAFSARTKLNQSPERKMIGLSRGNMLASVNRILPDRVTYFCRRLQEPR</sequence>
<evidence type="ECO:0000313" key="4">
    <source>
        <dbReference type="Proteomes" id="UP000663870"/>
    </source>
</evidence>
<dbReference type="PANTHER" id="PTHR14407">
    <property type="entry name" value="HERMANSKY-PUDLAK SYNDROME 4 PROTEIN LIGHT-EAR PROTEIN-RELATED"/>
    <property type="match status" value="1"/>
</dbReference>
<dbReference type="Proteomes" id="UP000663854">
    <property type="component" value="Unassembled WGS sequence"/>
</dbReference>
<dbReference type="GO" id="GO:0005085">
    <property type="term" value="F:guanyl-nucleotide exchange factor activity"/>
    <property type="evidence" value="ECO:0007669"/>
    <property type="project" value="TreeGrafter"/>
</dbReference>
<dbReference type="AlphaFoldDB" id="A0A814WWU4"/>
<dbReference type="Proteomes" id="UP000663870">
    <property type="component" value="Unassembled WGS sequence"/>
</dbReference>
<keyword evidence="4" id="KW-1185">Reference proteome</keyword>
<feature type="compositionally biased region" description="Pro residues" evidence="1">
    <location>
        <begin position="133"/>
        <end position="148"/>
    </location>
</feature>
<dbReference type="GO" id="GO:0031410">
    <property type="term" value="C:cytoplasmic vesicle"/>
    <property type="evidence" value="ECO:0007669"/>
    <property type="project" value="TreeGrafter"/>
</dbReference>
<name>A0A814WWU4_9BILA</name>
<evidence type="ECO:0000313" key="2">
    <source>
        <dbReference type="EMBL" id="CAF0750251.1"/>
    </source>
</evidence>
<dbReference type="SUPFAM" id="SSF101447">
    <property type="entry name" value="Formin homology 2 domain (FH2 domain)"/>
    <property type="match status" value="1"/>
</dbReference>
<dbReference type="GO" id="GO:0006605">
    <property type="term" value="P:protein targeting"/>
    <property type="evidence" value="ECO:0007669"/>
    <property type="project" value="TreeGrafter"/>
</dbReference>
<protein>
    <submittedName>
        <fullName evidence="3">Uncharacterized protein</fullName>
    </submittedName>
</protein>
<dbReference type="PANTHER" id="PTHR14407:SF9">
    <property type="entry name" value="BLOC-3 COMPLEX MEMBER HPS4"/>
    <property type="match status" value="1"/>
</dbReference>
<dbReference type="GO" id="GO:0031267">
    <property type="term" value="F:small GTPase binding"/>
    <property type="evidence" value="ECO:0007669"/>
    <property type="project" value="TreeGrafter"/>
</dbReference>
<evidence type="ECO:0000313" key="3">
    <source>
        <dbReference type="EMBL" id="CAF1207518.1"/>
    </source>
</evidence>
<accession>A0A814WWU4</accession>
<organism evidence="3 4">
    <name type="scientific">Rotaria sordida</name>
    <dbReference type="NCBI Taxonomy" id="392033"/>
    <lineage>
        <taxon>Eukaryota</taxon>
        <taxon>Metazoa</taxon>
        <taxon>Spiralia</taxon>
        <taxon>Gnathifera</taxon>
        <taxon>Rotifera</taxon>
        <taxon>Eurotatoria</taxon>
        <taxon>Bdelloidea</taxon>
        <taxon>Philodinida</taxon>
        <taxon>Philodinidae</taxon>
        <taxon>Rotaria</taxon>
    </lineage>
</organism>